<dbReference type="GO" id="GO:0016787">
    <property type="term" value="F:hydrolase activity"/>
    <property type="evidence" value="ECO:0007669"/>
    <property type="project" value="UniProtKB-KW"/>
</dbReference>
<reference evidence="3 4" key="1">
    <citation type="submission" date="2018-06" db="EMBL/GenBank/DDBJ databases">
        <authorList>
            <consortium name="Pathogen Informatics"/>
            <person name="Doyle S."/>
        </authorList>
    </citation>
    <scope>NUCLEOTIDE SEQUENCE [LARGE SCALE GENOMIC DNA]</scope>
    <source>
        <strain evidence="3 4">NCTC1659</strain>
    </source>
</reference>
<dbReference type="STRING" id="733.B0186_02775"/>
<keyword evidence="4" id="KW-1185">Reference proteome</keyword>
<gene>
    <name evidence="3" type="primary">stbE</name>
    <name evidence="3" type="ORF">NCTC1659_00121</name>
</gene>
<sequence>MTYKLVFETQALKEWKKLDHSIGEQFKKKLAKVLENPEVPANKVREIPNGYKITLRSAGYRLIYQVENNEVKVIVLAIGKRERSEAYNTAKSRLTN</sequence>
<dbReference type="NCBIfam" id="TIGR02385">
    <property type="entry name" value="RelE_StbE"/>
    <property type="match status" value="1"/>
</dbReference>
<dbReference type="EMBL" id="UGHF01000001">
    <property type="protein sequence ID" value="STO58903.1"/>
    <property type="molecule type" value="Genomic_DNA"/>
</dbReference>
<dbReference type="PANTHER" id="PTHR35601">
    <property type="entry name" value="TOXIN RELE"/>
    <property type="match status" value="1"/>
</dbReference>
<dbReference type="Proteomes" id="UP000254329">
    <property type="component" value="Unassembled WGS sequence"/>
</dbReference>
<dbReference type="AlphaFoldDB" id="A0A1V4B2X0"/>
<protein>
    <submittedName>
        <fullName evidence="3">Qin prophage toxin of the RelE-RelB toxin-antitoxin system</fullName>
        <ecNumber evidence="3">3.1.-.-</ecNumber>
    </submittedName>
</protein>
<dbReference type="Gene3D" id="3.30.2310.20">
    <property type="entry name" value="RelE-like"/>
    <property type="match status" value="1"/>
</dbReference>
<dbReference type="InterPro" id="IPR007712">
    <property type="entry name" value="RelE/ParE_toxin"/>
</dbReference>
<evidence type="ECO:0000313" key="3">
    <source>
        <dbReference type="EMBL" id="STO58903.1"/>
    </source>
</evidence>
<dbReference type="InterPro" id="IPR035093">
    <property type="entry name" value="RelE/ParE_toxin_dom_sf"/>
</dbReference>
<keyword evidence="3" id="KW-0378">Hydrolase</keyword>
<accession>A0A1V4B2X0</accession>
<dbReference type="SUPFAM" id="SSF143011">
    <property type="entry name" value="RelE-like"/>
    <property type="match status" value="1"/>
</dbReference>
<dbReference type="Pfam" id="PF05016">
    <property type="entry name" value="ParE_toxin"/>
    <property type="match status" value="1"/>
</dbReference>
<dbReference type="RefSeq" id="WP_078217870.1">
    <property type="nucleotide sequence ID" value="NZ_MUXZ01000007.1"/>
</dbReference>
<dbReference type="PANTHER" id="PTHR35601:SF1">
    <property type="entry name" value="TOXIN RELE"/>
    <property type="match status" value="1"/>
</dbReference>
<evidence type="ECO:0000313" key="4">
    <source>
        <dbReference type="Proteomes" id="UP000254329"/>
    </source>
</evidence>
<name>A0A1V4B2X0_9PAST</name>
<organism evidence="3 4">
    <name type="scientific">Canicola haemoglobinophilus</name>
    <dbReference type="NCBI Taxonomy" id="733"/>
    <lineage>
        <taxon>Bacteria</taxon>
        <taxon>Pseudomonadati</taxon>
        <taxon>Pseudomonadota</taxon>
        <taxon>Gammaproteobacteria</taxon>
        <taxon>Pasteurellales</taxon>
        <taxon>Pasteurellaceae</taxon>
        <taxon>Canicola</taxon>
    </lineage>
</organism>
<comment type="similarity">
    <text evidence="1">Belongs to the RelE toxin family.</text>
</comment>
<evidence type="ECO:0000256" key="1">
    <source>
        <dbReference type="ARBA" id="ARBA00006226"/>
    </source>
</evidence>
<keyword evidence="2" id="KW-1277">Toxin-antitoxin system</keyword>
<dbReference type="EC" id="3.1.-.-" evidence="3"/>
<evidence type="ECO:0000256" key="2">
    <source>
        <dbReference type="ARBA" id="ARBA00022649"/>
    </source>
</evidence>
<proteinExistence type="inferred from homology"/>